<dbReference type="RefSeq" id="WP_086089997.1">
    <property type="nucleotide sequence ID" value="NZ_CP021112.1"/>
</dbReference>
<dbReference type="EMBL" id="CP021112">
    <property type="protein sequence ID" value="ARQ01605.1"/>
    <property type="molecule type" value="Genomic_DNA"/>
</dbReference>
<protein>
    <submittedName>
        <fullName evidence="1">Uncharacterized protein</fullName>
    </submittedName>
</protein>
<proteinExistence type="predicted"/>
<sequence length="66" mass="7138">MAGSNSIAELDRRIAIVRANLTQLMEQAAAQSGAADEALASDRIAQQTEELERLKKERDALAAKID</sequence>
<dbReference type="Proteomes" id="UP000194137">
    <property type="component" value="Chromosome"/>
</dbReference>
<keyword evidence="2" id="KW-1185">Reference proteome</keyword>
<dbReference type="KEGG" id="psin:CAK95_22735"/>
<gene>
    <name evidence="1" type="ORF">CAK95_22735</name>
</gene>
<dbReference type="AlphaFoldDB" id="A0A1W6ZXX6"/>
<reference evidence="1 2" key="1">
    <citation type="submission" date="2017-05" db="EMBL/GenBank/DDBJ databases">
        <title>Full genome sequence of Pseudorhodoplanes sinuspersici.</title>
        <authorList>
            <person name="Dastgheib S.M.M."/>
            <person name="Shavandi M."/>
            <person name="Tirandaz H."/>
        </authorList>
    </citation>
    <scope>NUCLEOTIDE SEQUENCE [LARGE SCALE GENOMIC DNA]</scope>
    <source>
        <strain evidence="1 2">RIPI110</strain>
    </source>
</reference>
<organism evidence="1 2">
    <name type="scientific">Pseudorhodoplanes sinuspersici</name>
    <dbReference type="NCBI Taxonomy" id="1235591"/>
    <lineage>
        <taxon>Bacteria</taxon>
        <taxon>Pseudomonadati</taxon>
        <taxon>Pseudomonadota</taxon>
        <taxon>Alphaproteobacteria</taxon>
        <taxon>Hyphomicrobiales</taxon>
        <taxon>Pseudorhodoplanes</taxon>
    </lineage>
</organism>
<evidence type="ECO:0000313" key="2">
    <source>
        <dbReference type="Proteomes" id="UP000194137"/>
    </source>
</evidence>
<name>A0A1W6ZXX6_9HYPH</name>
<evidence type="ECO:0000313" key="1">
    <source>
        <dbReference type="EMBL" id="ARQ01605.1"/>
    </source>
</evidence>
<accession>A0A1W6ZXX6</accession>